<comment type="cofactor">
    <cofactor evidence="1">
        <name>pyridoxal 5'-phosphate</name>
        <dbReference type="ChEBI" id="CHEBI:597326"/>
    </cofactor>
</comment>
<dbReference type="InterPro" id="IPR004839">
    <property type="entry name" value="Aminotransferase_I/II_large"/>
</dbReference>
<dbReference type="Proteomes" id="UP000298049">
    <property type="component" value="Chromosome"/>
</dbReference>
<dbReference type="InterPro" id="IPR015421">
    <property type="entry name" value="PyrdxlP-dep_Trfase_major"/>
</dbReference>
<dbReference type="GO" id="GO:0030170">
    <property type="term" value="F:pyridoxal phosphate binding"/>
    <property type="evidence" value="ECO:0007669"/>
    <property type="project" value="InterPro"/>
</dbReference>
<gene>
    <name evidence="5" type="primary">dapC</name>
    <name evidence="5" type="ORF">soil367_11140</name>
</gene>
<dbReference type="InterPro" id="IPR015424">
    <property type="entry name" value="PyrdxlP-dep_Trfase"/>
</dbReference>
<sequence>MNPNLNQLHPYPFEKLTRLNQGITPPASLPLISLSIGEPKHPAPQFVLDALTRELAGAAVYPTTRGLPQLRSAIASWANNRFNLASAPLDPEANILPVTGTREALFAIVQALVDRTASPLVVCPNPFYQIYEGAALLAGAEPHYLACRDELDGQPDYDAVPGEIWDRCQVLFLCSPGNPNGAVASLAQLQKLIHLADAHDFVIAADECYSEIYPPAGTPPVGLLEACASLGRNDYNRCLAFHSLSKRSNLPGLRSGFVAGDAGLLSQFLRYRTYQGCAMPVHHQHASIAAWGDETHVQQNRAAYQAKFDAVVPILQEVLDVKAPQAGFYLWPRTPGSDEAFAQDLLQHCGVAVLPGRYLSRDIAGDNPGAGRVRMAMVAPLEECVEAAKRIRDFLRSQ</sequence>
<dbReference type="NCBIfam" id="TIGR03538">
    <property type="entry name" value="DapC_gpp"/>
    <property type="match status" value="1"/>
</dbReference>
<dbReference type="PANTHER" id="PTHR42832">
    <property type="entry name" value="AMINO ACID AMINOTRANSFERASE"/>
    <property type="match status" value="1"/>
</dbReference>
<dbReference type="InterPro" id="IPR015422">
    <property type="entry name" value="PyrdxlP-dep_Trfase_small"/>
</dbReference>
<dbReference type="Gene3D" id="3.40.640.10">
    <property type="entry name" value="Type I PLP-dependent aspartate aminotransferase-like (Major domain)"/>
    <property type="match status" value="1"/>
</dbReference>
<protein>
    <submittedName>
        <fullName evidence="5">Succinyldiaminopimelate transaminase</fullName>
        <ecNumber evidence="5">2.6.1.17</ecNumber>
    </submittedName>
</protein>
<dbReference type="PANTHER" id="PTHR42832:SF3">
    <property type="entry name" value="L-GLUTAMINE--4-(METHYLSULFANYL)-2-OXOBUTANOATE AMINOTRANSFERASE"/>
    <property type="match status" value="1"/>
</dbReference>
<dbReference type="Gene3D" id="3.90.1150.10">
    <property type="entry name" value="Aspartate Aminotransferase, domain 1"/>
    <property type="match status" value="1"/>
</dbReference>
<dbReference type="SUPFAM" id="SSF53383">
    <property type="entry name" value="PLP-dependent transferases"/>
    <property type="match status" value="1"/>
</dbReference>
<evidence type="ECO:0000313" key="5">
    <source>
        <dbReference type="EMBL" id="QCF26445.1"/>
    </source>
</evidence>
<dbReference type="KEGG" id="hmi:soil367_11140"/>
<dbReference type="EC" id="2.6.1.17" evidence="5"/>
<dbReference type="OrthoDB" id="9813612at2"/>
<dbReference type="GO" id="GO:0009016">
    <property type="term" value="F:succinyldiaminopimelate transaminase activity"/>
    <property type="evidence" value="ECO:0007669"/>
    <property type="project" value="UniProtKB-EC"/>
</dbReference>
<proteinExistence type="predicted"/>
<name>A0A4P7XI94_9ALTE</name>
<evidence type="ECO:0000256" key="1">
    <source>
        <dbReference type="ARBA" id="ARBA00001933"/>
    </source>
</evidence>
<evidence type="ECO:0000256" key="3">
    <source>
        <dbReference type="ARBA" id="ARBA00022679"/>
    </source>
</evidence>
<dbReference type="InterPro" id="IPR050881">
    <property type="entry name" value="LL-DAP_aminotransferase"/>
</dbReference>
<reference evidence="5 6" key="1">
    <citation type="submission" date="2018-07" db="EMBL/GenBank/DDBJ databases">
        <title>Marsedoiliclastica nanhaica gen. nov. sp. nov., a novel marine hydrocarbonoclastic bacterium isolated from an in-situ enriched hydrocarbon-degrading consortium in deep-sea sediment.</title>
        <authorList>
            <person name="Dong C."/>
            <person name="Ma T."/>
            <person name="Liu R."/>
            <person name="Shao Z."/>
        </authorList>
    </citation>
    <scope>NUCLEOTIDE SEQUENCE [LARGE SCALE GENOMIC DNA]</scope>
    <source>
        <strain evidence="6">soil36-7</strain>
    </source>
</reference>
<dbReference type="AlphaFoldDB" id="A0A4P7XI94"/>
<evidence type="ECO:0000313" key="6">
    <source>
        <dbReference type="Proteomes" id="UP000298049"/>
    </source>
</evidence>
<organism evidence="5 6">
    <name type="scientific">Hydrocarboniclastica marina</name>
    <dbReference type="NCBI Taxonomy" id="2259620"/>
    <lineage>
        <taxon>Bacteria</taxon>
        <taxon>Pseudomonadati</taxon>
        <taxon>Pseudomonadota</taxon>
        <taxon>Gammaproteobacteria</taxon>
        <taxon>Alteromonadales</taxon>
        <taxon>Alteromonadaceae</taxon>
        <taxon>Hydrocarboniclastica</taxon>
    </lineage>
</organism>
<keyword evidence="2 5" id="KW-0032">Aminotransferase</keyword>
<dbReference type="RefSeq" id="WP_136549166.1">
    <property type="nucleotide sequence ID" value="NZ_CP031093.1"/>
</dbReference>
<keyword evidence="3 5" id="KW-0808">Transferase</keyword>
<dbReference type="CDD" id="cd00609">
    <property type="entry name" value="AAT_like"/>
    <property type="match status" value="1"/>
</dbReference>
<evidence type="ECO:0000256" key="2">
    <source>
        <dbReference type="ARBA" id="ARBA00022576"/>
    </source>
</evidence>
<evidence type="ECO:0000259" key="4">
    <source>
        <dbReference type="Pfam" id="PF00155"/>
    </source>
</evidence>
<feature type="domain" description="Aminotransferase class I/classII large" evidence="4">
    <location>
        <begin position="31"/>
        <end position="391"/>
    </location>
</feature>
<dbReference type="InterPro" id="IPR019878">
    <property type="entry name" value="DapC_beta/gammaproteobac"/>
</dbReference>
<dbReference type="Pfam" id="PF00155">
    <property type="entry name" value="Aminotran_1_2"/>
    <property type="match status" value="1"/>
</dbReference>
<accession>A0A4P7XI94</accession>
<dbReference type="GO" id="GO:0009089">
    <property type="term" value="P:lysine biosynthetic process via diaminopimelate"/>
    <property type="evidence" value="ECO:0007669"/>
    <property type="project" value="InterPro"/>
</dbReference>
<keyword evidence="6" id="KW-1185">Reference proteome</keyword>
<dbReference type="EMBL" id="CP031093">
    <property type="protein sequence ID" value="QCF26445.1"/>
    <property type="molecule type" value="Genomic_DNA"/>
</dbReference>